<organism evidence="2 3">
    <name type="scientific">Laccaria amethystina LaAM-08-1</name>
    <dbReference type="NCBI Taxonomy" id="1095629"/>
    <lineage>
        <taxon>Eukaryota</taxon>
        <taxon>Fungi</taxon>
        <taxon>Dikarya</taxon>
        <taxon>Basidiomycota</taxon>
        <taxon>Agaricomycotina</taxon>
        <taxon>Agaricomycetes</taxon>
        <taxon>Agaricomycetidae</taxon>
        <taxon>Agaricales</taxon>
        <taxon>Agaricineae</taxon>
        <taxon>Hydnangiaceae</taxon>
        <taxon>Laccaria</taxon>
    </lineage>
</organism>
<reference evidence="2 3" key="1">
    <citation type="submission" date="2014-04" db="EMBL/GenBank/DDBJ databases">
        <authorList>
            <consortium name="DOE Joint Genome Institute"/>
            <person name="Kuo A."/>
            <person name="Kohler A."/>
            <person name="Nagy L.G."/>
            <person name="Floudas D."/>
            <person name="Copeland A."/>
            <person name="Barry K.W."/>
            <person name="Cichocki N."/>
            <person name="Veneault-Fourrey C."/>
            <person name="LaButti K."/>
            <person name="Lindquist E.A."/>
            <person name="Lipzen A."/>
            <person name="Lundell T."/>
            <person name="Morin E."/>
            <person name="Murat C."/>
            <person name="Sun H."/>
            <person name="Tunlid A."/>
            <person name="Henrissat B."/>
            <person name="Grigoriev I.V."/>
            <person name="Hibbett D.S."/>
            <person name="Martin F."/>
            <person name="Nordberg H.P."/>
            <person name="Cantor M.N."/>
            <person name="Hua S.X."/>
        </authorList>
    </citation>
    <scope>NUCLEOTIDE SEQUENCE [LARGE SCALE GENOMIC DNA]</scope>
    <source>
        <strain evidence="2 3">LaAM-08-1</strain>
    </source>
</reference>
<dbReference type="AlphaFoldDB" id="A0A0C9XL21"/>
<keyword evidence="3" id="KW-1185">Reference proteome</keyword>
<dbReference type="Proteomes" id="UP000054477">
    <property type="component" value="Unassembled WGS sequence"/>
</dbReference>
<gene>
    <name evidence="2" type="ORF">K443DRAFT_628186</name>
</gene>
<protein>
    <submittedName>
        <fullName evidence="2">Uncharacterized protein</fullName>
    </submittedName>
</protein>
<feature type="region of interest" description="Disordered" evidence="1">
    <location>
        <begin position="15"/>
        <end position="64"/>
    </location>
</feature>
<evidence type="ECO:0000313" key="3">
    <source>
        <dbReference type="Proteomes" id="UP000054477"/>
    </source>
</evidence>
<reference evidence="3" key="2">
    <citation type="submission" date="2015-01" db="EMBL/GenBank/DDBJ databases">
        <title>Evolutionary Origins and Diversification of the Mycorrhizal Mutualists.</title>
        <authorList>
            <consortium name="DOE Joint Genome Institute"/>
            <consortium name="Mycorrhizal Genomics Consortium"/>
            <person name="Kohler A."/>
            <person name="Kuo A."/>
            <person name="Nagy L.G."/>
            <person name="Floudas D."/>
            <person name="Copeland A."/>
            <person name="Barry K.W."/>
            <person name="Cichocki N."/>
            <person name="Veneault-Fourrey C."/>
            <person name="LaButti K."/>
            <person name="Lindquist E.A."/>
            <person name="Lipzen A."/>
            <person name="Lundell T."/>
            <person name="Morin E."/>
            <person name="Murat C."/>
            <person name="Riley R."/>
            <person name="Ohm R."/>
            <person name="Sun H."/>
            <person name="Tunlid A."/>
            <person name="Henrissat B."/>
            <person name="Grigoriev I.V."/>
            <person name="Hibbett D.S."/>
            <person name="Martin F."/>
        </authorList>
    </citation>
    <scope>NUCLEOTIDE SEQUENCE [LARGE SCALE GENOMIC DNA]</scope>
    <source>
        <strain evidence="3">LaAM-08-1</strain>
    </source>
</reference>
<feature type="compositionally biased region" description="Basic and acidic residues" evidence="1">
    <location>
        <begin position="53"/>
        <end position="64"/>
    </location>
</feature>
<evidence type="ECO:0000313" key="2">
    <source>
        <dbReference type="EMBL" id="KIJ98286.1"/>
    </source>
</evidence>
<name>A0A0C9XL21_9AGAR</name>
<evidence type="ECO:0000256" key="1">
    <source>
        <dbReference type="SAM" id="MobiDB-lite"/>
    </source>
</evidence>
<sequence length="64" mass="7361">MVTYRLETDRIVQLRTPHTKLTSSSSQRPLSKSAQRAVSDALRSTPITRQRSKVLETRHSLEVR</sequence>
<feature type="compositionally biased region" description="Polar residues" evidence="1">
    <location>
        <begin position="19"/>
        <end position="36"/>
    </location>
</feature>
<proteinExistence type="predicted"/>
<accession>A0A0C9XL21</accession>
<dbReference type="HOGENOM" id="CLU_2867982_0_0_1"/>
<dbReference type="EMBL" id="KN838672">
    <property type="protein sequence ID" value="KIJ98286.1"/>
    <property type="molecule type" value="Genomic_DNA"/>
</dbReference>